<proteinExistence type="predicted"/>
<evidence type="ECO:0000313" key="3">
    <source>
        <dbReference type="Proteomes" id="UP000187203"/>
    </source>
</evidence>
<reference evidence="3" key="1">
    <citation type="submission" date="2013-09" db="EMBL/GenBank/DDBJ databases">
        <title>Corchorus olitorius genome sequencing.</title>
        <authorList>
            <person name="Alam M."/>
            <person name="Haque M.S."/>
            <person name="Islam M.S."/>
            <person name="Emdad E.M."/>
            <person name="Islam M.M."/>
            <person name="Ahmed B."/>
            <person name="Halim A."/>
            <person name="Hossen Q.M.M."/>
            <person name="Hossain M.Z."/>
            <person name="Ahmed R."/>
            <person name="Khan M.M."/>
            <person name="Islam R."/>
            <person name="Rashid M.M."/>
            <person name="Khan S.A."/>
            <person name="Rahman M.S."/>
            <person name="Alam M."/>
            <person name="Yahiya A.S."/>
            <person name="Khan M.S."/>
            <person name="Azam M.S."/>
            <person name="Haque T."/>
            <person name="Lashkar M.Z.H."/>
            <person name="Akhand A.I."/>
            <person name="Morshed G."/>
            <person name="Roy S."/>
            <person name="Uddin K.S."/>
            <person name="Rabeya T."/>
            <person name="Hossain A.S."/>
            <person name="Chowdhury A."/>
            <person name="Snigdha A.R."/>
            <person name="Mortoza M.S."/>
            <person name="Matin S.A."/>
            <person name="Hoque S.M.E."/>
            <person name="Islam M.K."/>
            <person name="Roy D.K."/>
            <person name="Haider R."/>
            <person name="Moosa M.M."/>
            <person name="Elias S.M."/>
            <person name="Hasan A.M."/>
            <person name="Jahan S."/>
            <person name="Shafiuddin M."/>
            <person name="Mahmood N."/>
            <person name="Shommy N.S."/>
        </authorList>
    </citation>
    <scope>NUCLEOTIDE SEQUENCE [LARGE SCALE GENOMIC DNA]</scope>
    <source>
        <strain evidence="3">cv. O-4</strain>
    </source>
</reference>
<sequence>MSTVLSSSSSGKDVINSKETPALPTKTTNLPGVAKEYQHLSPTPLVVAK</sequence>
<feature type="compositionally biased region" description="Polar residues" evidence="1">
    <location>
        <begin position="1"/>
        <end position="11"/>
    </location>
</feature>
<organism evidence="2 3">
    <name type="scientific">Corchorus olitorius</name>
    <dbReference type="NCBI Taxonomy" id="93759"/>
    <lineage>
        <taxon>Eukaryota</taxon>
        <taxon>Viridiplantae</taxon>
        <taxon>Streptophyta</taxon>
        <taxon>Embryophyta</taxon>
        <taxon>Tracheophyta</taxon>
        <taxon>Spermatophyta</taxon>
        <taxon>Magnoliopsida</taxon>
        <taxon>eudicotyledons</taxon>
        <taxon>Gunneridae</taxon>
        <taxon>Pentapetalae</taxon>
        <taxon>rosids</taxon>
        <taxon>malvids</taxon>
        <taxon>Malvales</taxon>
        <taxon>Malvaceae</taxon>
        <taxon>Grewioideae</taxon>
        <taxon>Apeibeae</taxon>
        <taxon>Corchorus</taxon>
    </lineage>
</organism>
<dbReference type="EMBL" id="AWUE01018689">
    <property type="protein sequence ID" value="OMO78815.1"/>
    <property type="molecule type" value="Genomic_DNA"/>
</dbReference>
<comment type="caution">
    <text evidence="2">The sequence shown here is derived from an EMBL/GenBank/DDBJ whole genome shotgun (WGS) entry which is preliminary data.</text>
</comment>
<protein>
    <submittedName>
        <fullName evidence="2">Uncharacterized protein</fullName>
    </submittedName>
</protein>
<dbReference type="Proteomes" id="UP000187203">
    <property type="component" value="Unassembled WGS sequence"/>
</dbReference>
<keyword evidence="3" id="KW-1185">Reference proteome</keyword>
<gene>
    <name evidence="2" type="ORF">COLO4_24658</name>
</gene>
<accession>A0A1R3I894</accession>
<name>A0A1R3I894_9ROSI</name>
<dbReference type="AlphaFoldDB" id="A0A1R3I894"/>
<feature type="region of interest" description="Disordered" evidence="1">
    <location>
        <begin position="1"/>
        <end position="49"/>
    </location>
</feature>
<evidence type="ECO:0000256" key="1">
    <source>
        <dbReference type="SAM" id="MobiDB-lite"/>
    </source>
</evidence>
<evidence type="ECO:0000313" key="2">
    <source>
        <dbReference type="EMBL" id="OMO78815.1"/>
    </source>
</evidence>